<comment type="caution">
    <text evidence="2">The sequence shown here is derived from an EMBL/GenBank/DDBJ whole genome shotgun (WGS) entry which is preliminary data.</text>
</comment>
<dbReference type="EMBL" id="JAPCID010000024">
    <property type="protein sequence ID" value="MDA0139365.1"/>
    <property type="molecule type" value="Genomic_DNA"/>
</dbReference>
<reference evidence="2" key="1">
    <citation type="submission" date="2022-10" db="EMBL/GenBank/DDBJ databases">
        <title>The WGS of Solirubrobacter sp. CPCC 204708.</title>
        <authorList>
            <person name="Jiang Z."/>
        </authorList>
    </citation>
    <scope>NUCLEOTIDE SEQUENCE</scope>
    <source>
        <strain evidence="2">CPCC 204708</strain>
    </source>
</reference>
<accession>A0ABT4RLD0</accession>
<proteinExistence type="predicted"/>
<keyword evidence="3" id="KW-1185">Reference proteome</keyword>
<protein>
    <submittedName>
        <fullName evidence="2">Uncharacterized protein</fullName>
    </submittedName>
</protein>
<evidence type="ECO:0000313" key="3">
    <source>
        <dbReference type="Proteomes" id="UP001147700"/>
    </source>
</evidence>
<feature type="signal peptide" evidence="1">
    <location>
        <begin position="1"/>
        <end position="21"/>
    </location>
</feature>
<name>A0ABT4RLD0_9ACTN</name>
<feature type="chain" id="PRO_5046311755" evidence="1">
    <location>
        <begin position="22"/>
        <end position="415"/>
    </location>
</feature>
<evidence type="ECO:0000256" key="1">
    <source>
        <dbReference type="SAM" id="SignalP"/>
    </source>
</evidence>
<gene>
    <name evidence="2" type="ORF">OJ962_17815</name>
</gene>
<dbReference type="Proteomes" id="UP001147700">
    <property type="component" value="Unassembled WGS sequence"/>
</dbReference>
<dbReference type="RefSeq" id="WP_202958080.1">
    <property type="nucleotide sequence ID" value="NZ_JAPCID010000024.1"/>
</dbReference>
<keyword evidence="1" id="KW-0732">Signal</keyword>
<organism evidence="2 3">
    <name type="scientific">Solirubrobacter deserti</name>
    <dbReference type="NCBI Taxonomy" id="2282478"/>
    <lineage>
        <taxon>Bacteria</taxon>
        <taxon>Bacillati</taxon>
        <taxon>Actinomycetota</taxon>
        <taxon>Thermoleophilia</taxon>
        <taxon>Solirubrobacterales</taxon>
        <taxon>Solirubrobacteraceae</taxon>
        <taxon>Solirubrobacter</taxon>
    </lineage>
</organism>
<evidence type="ECO:0000313" key="2">
    <source>
        <dbReference type="EMBL" id="MDA0139365.1"/>
    </source>
</evidence>
<sequence>MLRRSLALAALFLVPAAPALAAPCPDASGTVRGTVTLKNATLRWEGTVGDDARLRSWGHTLTVKAKRPRATFTLTRAKLDPRRAAKVAGRGRWTGSRAKRKARTAAATAAQRTLERRAREALLAAERAWYDDFACVTLTAAPANASAQVGQAVGVTFTASAPGTLALSDLARGRADGPSGLATTFTGTEAGRGGVTATLTGRRGRARARWEIDLLPPVAGPRRLVLVGVHLDGTISHAREELPQIPEDNVTTKWQTDGTMSYRTGDPFVGKPYDWDLLDTSKPQVATLPSVRYEASMKARIDQWVDNDHNWWVCDYVTPAPEKPAGLVGVLTRPGLDYEIFWSLMPAVPKCEGTYPLFGFEPLPSAALTSRFTASDLSGQGGAVVRLPVDIDHRWTDGAGTHRVTWKGYVEVVSA</sequence>